<reference evidence="3" key="4">
    <citation type="submission" date="2024-02" db="EMBL/GenBank/DDBJ databases">
        <title>Comparative genomics of Cryptococcus and Kwoniella reveals pathogenesis evolution and contrasting modes of karyotype evolution via chromosome fusion or intercentromeric recombination.</title>
        <authorList>
            <person name="Coelho M.A."/>
            <person name="David-Palma M."/>
            <person name="Shea T."/>
            <person name="Bowers K."/>
            <person name="McGinley-Smith S."/>
            <person name="Mohammad A.W."/>
            <person name="Gnirke A."/>
            <person name="Yurkov A.M."/>
            <person name="Nowrousian M."/>
            <person name="Sun S."/>
            <person name="Cuomo C.A."/>
            <person name="Heitman J."/>
        </authorList>
    </citation>
    <scope>NUCLEOTIDE SEQUENCE</scope>
    <source>
        <strain evidence="3">CBS 10737</strain>
    </source>
</reference>
<dbReference type="KEGG" id="kpin:30173175"/>
<feature type="compositionally biased region" description="Polar residues" evidence="1">
    <location>
        <begin position="714"/>
        <end position="737"/>
    </location>
</feature>
<organism evidence="2">
    <name type="scientific">Kwoniella pini CBS 10737</name>
    <dbReference type="NCBI Taxonomy" id="1296096"/>
    <lineage>
        <taxon>Eukaryota</taxon>
        <taxon>Fungi</taxon>
        <taxon>Dikarya</taxon>
        <taxon>Basidiomycota</taxon>
        <taxon>Agaricomycotina</taxon>
        <taxon>Tremellomycetes</taxon>
        <taxon>Tremellales</taxon>
        <taxon>Cryptococcaceae</taxon>
        <taxon>Kwoniella</taxon>
    </lineage>
</organism>
<dbReference type="AlphaFoldDB" id="A0A1B9I0Q3"/>
<name>A0A1B9I0Q3_9TREE</name>
<protein>
    <submittedName>
        <fullName evidence="2">Uncharacterized protein</fullName>
    </submittedName>
</protein>
<dbReference type="Proteomes" id="UP000094020">
    <property type="component" value="Chromosome 8"/>
</dbReference>
<gene>
    <name evidence="2" type="ORF">I206_04806</name>
    <name evidence="3" type="ORF">I206_105983</name>
</gene>
<reference evidence="3" key="2">
    <citation type="submission" date="2013-07" db="EMBL/GenBank/DDBJ databases">
        <authorList>
            <consortium name="The Broad Institute Genome Sequencing Platform"/>
            <person name="Cuomo C."/>
            <person name="Litvintseva A."/>
            <person name="Chen Y."/>
            <person name="Heitman J."/>
            <person name="Sun S."/>
            <person name="Springer D."/>
            <person name="Dromer F."/>
            <person name="Young S.K."/>
            <person name="Zeng Q."/>
            <person name="Gargeya S."/>
            <person name="Fitzgerald M."/>
            <person name="Abouelleil A."/>
            <person name="Alvarado L."/>
            <person name="Berlin A.M."/>
            <person name="Chapman S.B."/>
            <person name="Dewar J."/>
            <person name="Goldberg J."/>
            <person name="Griggs A."/>
            <person name="Gujja S."/>
            <person name="Hansen M."/>
            <person name="Howarth C."/>
            <person name="Imamovic A."/>
            <person name="Larimer J."/>
            <person name="McCowan C."/>
            <person name="Murphy C."/>
            <person name="Pearson M."/>
            <person name="Priest M."/>
            <person name="Roberts A."/>
            <person name="Saif S."/>
            <person name="Shea T."/>
            <person name="Sykes S."/>
            <person name="Wortman J."/>
            <person name="Nusbaum C."/>
            <person name="Birren B."/>
        </authorList>
    </citation>
    <scope>NUCLEOTIDE SEQUENCE</scope>
    <source>
        <strain evidence="3">CBS 10737</strain>
    </source>
</reference>
<evidence type="ECO:0000313" key="2">
    <source>
        <dbReference type="EMBL" id="OCF49119.1"/>
    </source>
</evidence>
<reference evidence="2" key="1">
    <citation type="submission" date="2013-07" db="EMBL/GenBank/DDBJ databases">
        <title>The Genome Sequence of Cryptococcus pinus CBS10737.</title>
        <authorList>
            <consortium name="The Broad Institute Genome Sequencing Platform"/>
            <person name="Cuomo C."/>
            <person name="Litvintseva A."/>
            <person name="Chen Y."/>
            <person name="Heitman J."/>
            <person name="Sun S."/>
            <person name="Springer D."/>
            <person name="Dromer F."/>
            <person name="Young S.K."/>
            <person name="Zeng Q."/>
            <person name="Gargeya S."/>
            <person name="Fitzgerald M."/>
            <person name="Abouelleil A."/>
            <person name="Alvarado L."/>
            <person name="Berlin A.M."/>
            <person name="Chapman S.B."/>
            <person name="Dewar J."/>
            <person name="Goldberg J."/>
            <person name="Griggs A."/>
            <person name="Gujja S."/>
            <person name="Hansen M."/>
            <person name="Howarth C."/>
            <person name="Imamovic A."/>
            <person name="Larimer J."/>
            <person name="McCowan C."/>
            <person name="Murphy C."/>
            <person name="Pearson M."/>
            <person name="Priest M."/>
            <person name="Roberts A."/>
            <person name="Saif S."/>
            <person name="Shea T."/>
            <person name="Sykes S."/>
            <person name="Wortman J."/>
            <person name="Nusbaum C."/>
            <person name="Birren B."/>
        </authorList>
    </citation>
    <scope>NUCLEOTIDE SEQUENCE [LARGE SCALE GENOMIC DNA]</scope>
    <source>
        <strain evidence="2">CBS 10737</strain>
    </source>
</reference>
<feature type="compositionally biased region" description="Low complexity" evidence="1">
    <location>
        <begin position="663"/>
        <end position="677"/>
    </location>
</feature>
<feature type="compositionally biased region" description="Polar residues" evidence="1">
    <location>
        <begin position="376"/>
        <end position="386"/>
    </location>
</feature>
<keyword evidence="4" id="KW-1185">Reference proteome</keyword>
<dbReference type="GeneID" id="30173175"/>
<feature type="compositionally biased region" description="Basic and acidic residues" evidence="1">
    <location>
        <begin position="583"/>
        <end position="596"/>
    </location>
</feature>
<dbReference type="OrthoDB" id="2573559at2759"/>
<evidence type="ECO:0000313" key="4">
    <source>
        <dbReference type="Proteomes" id="UP000094020"/>
    </source>
</evidence>
<evidence type="ECO:0000256" key="1">
    <source>
        <dbReference type="SAM" id="MobiDB-lite"/>
    </source>
</evidence>
<feature type="region of interest" description="Disordered" evidence="1">
    <location>
        <begin position="344"/>
        <end position="392"/>
    </location>
</feature>
<feature type="region of interest" description="Disordered" evidence="1">
    <location>
        <begin position="637"/>
        <end position="773"/>
    </location>
</feature>
<feature type="region of interest" description="Disordered" evidence="1">
    <location>
        <begin position="562"/>
        <end position="619"/>
    </location>
</feature>
<evidence type="ECO:0000313" key="3">
    <source>
        <dbReference type="EMBL" id="WWC72024.1"/>
    </source>
</evidence>
<dbReference type="EMBL" id="CP144526">
    <property type="protein sequence ID" value="WWC72024.1"/>
    <property type="molecule type" value="Genomic_DNA"/>
</dbReference>
<reference evidence="2" key="3">
    <citation type="submission" date="2016-07" db="EMBL/GenBank/DDBJ databases">
        <title>Evolution of pathogenesis and genome organization in the Tremellales.</title>
        <authorList>
            <person name="Cuomo C."/>
            <person name="Litvintseva A."/>
            <person name="Heitman J."/>
            <person name="Chen Y."/>
            <person name="Sun S."/>
            <person name="Springer D."/>
            <person name="Dromer F."/>
            <person name="Young S."/>
            <person name="Zeng Q."/>
            <person name="Chapman S."/>
            <person name="Gujja S."/>
            <person name="Saif S."/>
            <person name="Birren B."/>
        </authorList>
    </citation>
    <scope>NUCLEOTIDE SEQUENCE</scope>
    <source>
        <strain evidence="2">CBS 10737</strain>
    </source>
</reference>
<feature type="region of interest" description="Disordered" evidence="1">
    <location>
        <begin position="459"/>
        <end position="485"/>
    </location>
</feature>
<feature type="compositionally biased region" description="Low complexity" evidence="1">
    <location>
        <begin position="606"/>
        <end position="615"/>
    </location>
</feature>
<accession>A0A1B9I0Q3</accession>
<dbReference type="EMBL" id="KI894012">
    <property type="protein sequence ID" value="OCF49119.1"/>
    <property type="molecule type" value="Genomic_DNA"/>
</dbReference>
<feature type="region of interest" description="Disordered" evidence="1">
    <location>
        <begin position="52"/>
        <end position="110"/>
    </location>
</feature>
<sequence length="773" mass="82651">MPSTTLTSIIPDTASFVTQRTFSVLYILYIGLPIKIMAAVKDSIIEAVSPASPSIEKQKDSADVSSASFYPTGGDRRIDPTTKVVDTSSSSGKTLVNTPNPDRSSPKEHRRISFSAAKPLVATYNPNQPRKLFQYQYGENEADDLSDSGDEGERQINEHLLSPYRPANAEQSFESNTTSGSDIHMSTLSSSGPEIFLGPQSTPFPLRQQGIVDAHSTPLRPLMQTFVPQFRDTAPVVMKPSREHLSRRIQATPVVSSGDEYDFKSLSSWRQEQIRSTRTAKLMAGTTPRMIPTLHGPLSLPYARNPSGVDATVADESAYLSHVFGLRAAGGTTVGDIGVRAGRRVSSGTYSSGTTGSGSSGYPNSAGGRNEKSTYTDHTSYTSLRGTTHHSRPLVIRDPYQNIGIKIKGIPPKEGSAIMFTKIESTDNEDKENVNPAASNRLRRRASETSLLEPKMGEAVLGPSRSQENLRDLNTLSPIPGSPAENVSKDPYRILWSRALSDPSRDLLPGSNDGLFPKVSESVPGTSILPDLAPLQYNPETMAYEFAIPQARSSYNDLHVKTPHGDITPQVLNGAHSSPSKADTSDNWRKKEKNSDVRPTQTATVAAASSSKDGTVGAGVTPGGVMTIDSLFEKFNSSGEHSAQPNVPQNIVTPEPSGKGALSRKTSTKLSRSKAASPQGSSVNVLGESTKKLNVNAPPYSPSKSDKDTPAKKVTNSSPTVSQAKTTSPKVKTSSARGTPGAGKLLKHLVEGGENAPSPSVQSRSKGKGKRGK</sequence>
<dbReference type="RefSeq" id="XP_019010338.1">
    <property type="nucleotide sequence ID" value="XM_019156536.1"/>
</dbReference>
<feature type="compositionally biased region" description="Polar residues" evidence="1">
    <location>
        <begin position="637"/>
        <end position="652"/>
    </location>
</feature>
<feature type="compositionally biased region" description="Polar residues" evidence="1">
    <location>
        <begin position="464"/>
        <end position="477"/>
    </location>
</feature>
<proteinExistence type="predicted"/>
<feature type="compositionally biased region" description="Polar residues" evidence="1">
    <location>
        <begin position="84"/>
        <end position="103"/>
    </location>
</feature>